<feature type="region of interest" description="Disordered" evidence="1">
    <location>
        <begin position="441"/>
        <end position="599"/>
    </location>
</feature>
<evidence type="ECO:0000313" key="3">
    <source>
        <dbReference type="RefSeq" id="XP_031422796.1"/>
    </source>
</evidence>
<feature type="region of interest" description="Disordered" evidence="1">
    <location>
        <begin position="48"/>
        <end position="160"/>
    </location>
</feature>
<dbReference type="CTD" id="557141"/>
<sequence>MTEVCEHTSQQQEQREQARTSFFGVQEGGQASPAYHCAMGPILQEQASTALKRGPAKDKIRMKNAENSGAVNSSSKKASKVNQNQRPSKRTGTSLRNGQDVESFPKTEKVSQQHCGNRAKSDLSPLTGNRKLPKPQAESDGKSQQQRRAQMSGPEERRHMLAQQPVCCGEAERNHAAQVKSRRDLSLPLAPQAVLHHKALQKLQTLESLHLFEAKEDDMDSASDLSDSERLPVLPSPCTPPQLNLRAEVINSVDLLPDIPGPRMGLLDHDNNDSSNYDYPDFLPPPFNTWSLRQLAVFLNTEGKGAPRPRPVGQLEKYLERLLQLEWHQIQTVQADSGRPAAPTMRPRGQPAGSSPMGSGRPRPHTAPPTRLNSPKCLRQNQQGIPFAVLSSLTSPSSAKLSRPVCPYCHIRYPLCNGTCYSYAYHRHSRLSPLLERKVAPAPAPAPALPPKRSSSESRATVSDSKLNARGQRDPGSPQMGKSHLRQVQATGNIRRPSQDSGANGKPVPASSRKGRGGKGQEADKPRDNTRTKSVSERRTPPSSKQEVSLGKRCERDRQGTEAGWVKSGGRRPENCPPSKKLSASRPGGKAKNGHCLVK</sequence>
<organism evidence="2 3">
    <name type="scientific">Clupea harengus</name>
    <name type="common">Atlantic herring</name>
    <dbReference type="NCBI Taxonomy" id="7950"/>
    <lineage>
        <taxon>Eukaryota</taxon>
        <taxon>Metazoa</taxon>
        <taxon>Chordata</taxon>
        <taxon>Craniata</taxon>
        <taxon>Vertebrata</taxon>
        <taxon>Euteleostomi</taxon>
        <taxon>Actinopterygii</taxon>
        <taxon>Neopterygii</taxon>
        <taxon>Teleostei</taxon>
        <taxon>Clupei</taxon>
        <taxon>Clupeiformes</taxon>
        <taxon>Clupeoidei</taxon>
        <taxon>Clupeidae</taxon>
        <taxon>Clupea</taxon>
    </lineage>
</organism>
<dbReference type="RefSeq" id="XP_031422796.1">
    <property type="nucleotide sequence ID" value="XM_031566936.1"/>
</dbReference>
<feature type="compositionally biased region" description="Basic and acidic residues" evidence="1">
    <location>
        <begin position="55"/>
        <end position="64"/>
    </location>
</feature>
<dbReference type="PANTHER" id="PTHR22145:SF2">
    <property type="entry name" value="SI:CH211-266K22.6"/>
    <property type="match status" value="1"/>
</dbReference>
<protein>
    <submittedName>
        <fullName evidence="3">Protein FAM217B isoform X1</fullName>
    </submittedName>
</protein>
<proteinExistence type="predicted"/>
<dbReference type="PANTHER" id="PTHR22145">
    <property type="entry name" value="SI:CH211-266K22.6"/>
    <property type="match status" value="1"/>
</dbReference>
<name>A0A6P8FGG1_CLUHA</name>
<feature type="region of interest" description="Disordered" evidence="1">
    <location>
        <begin position="333"/>
        <end position="377"/>
    </location>
</feature>
<feature type="compositionally biased region" description="Polar residues" evidence="1">
    <location>
        <begin position="457"/>
        <end position="466"/>
    </location>
</feature>
<dbReference type="AlphaFoldDB" id="A0A6P8FGG1"/>
<feature type="region of interest" description="Disordered" evidence="1">
    <location>
        <begin position="1"/>
        <end position="34"/>
    </location>
</feature>
<reference evidence="3" key="1">
    <citation type="submission" date="2025-08" db="UniProtKB">
        <authorList>
            <consortium name="RefSeq"/>
        </authorList>
    </citation>
    <scope>IDENTIFICATION</scope>
</reference>
<feature type="compositionally biased region" description="Basic and acidic residues" evidence="1">
    <location>
        <begin position="519"/>
        <end position="540"/>
    </location>
</feature>
<dbReference type="InterPro" id="IPR029266">
    <property type="entry name" value="FAM217"/>
</dbReference>
<accession>A0A6P8FGG1</accession>
<feature type="compositionally biased region" description="Low complexity" evidence="1">
    <location>
        <begin position="70"/>
        <end position="85"/>
    </location>
</feature>
<feature type="compositionally biased region" description="Basic and acidic residues" evidence="1">
    <location>
        <begin position="550"/>
        <end position="560"/>
    </location>
</feature>
<keyword evidence="2" id="KW-1185">Reference proteome</keyword>
<dbReference type="Proteomes" id="UP000515152">
    <property type="component" value="Chromosome 4"/>
</dbReference>
<dbReference type="OrthoDB" id="10027339at2759"/>
<gene>
    <name evidence="3" type="primary">fam217ba</name>
</gene>
<evidence type="ECO:0000313" key="2">
    <source>
        <dbReference type="Proteomes" id="UP000515152"/>
    </source>
</evidence>
<dbReference type="GeneID" id="105900171"/>
<evidence type="ECO:0000256" key="1">
    <source>
        <dbReference type="SAM" id="MobiDB-lite"/>
    </source>
</evidence>
<dbReference type="Pfam" id="PF15344">
    <property type="entry name" value="FAM217"/>
    <property type="match status" value="1"/>
</dbReference>